<dbReference type="EMBL" id="JBJQND010000003">
    <property type="protein sequence ID" value="KAL3882956.1"/>
    <property type="molecule type" value="Genomic_DNA"/>
</dbReference>
<dbReference type="Gene3D" id="2.70.220.10">
    <property type="entry name" value="Ganglioside GM2 activator"/>
    <property type="match status" value="1"/>
</dbReference>
<keyword evidence="1" id="KW-0732">Signal</keyword>
<reference evidence="4 5" key="1">
    <citation type="submission" date="2024-11" db="EMBL/GenBank/DDBJ databases">
        <title>Chromosome-level genome assembly of the freshwater bivalve Anodonta woodiana.</title>
        <authorList>
            <person name="Chen X."/>
        </authorList>
    </citation>
    <scope>NUCLEOTIDE SEQUENCE [LARGE SCALE GENOMIC DNA]</scope>
    <source>
        <strain evidence="4">MN2024</strain>
        <tissue evidence="4">Gills</tissue>
    </source>
</reference>
<dbReference type="PANTHER" id="PTHR17357:SF0">
    <property type="entry name" value="GANGLIOSIDE GM2 ACTIVATOR"/>
    <property type="match status" value="1"/>
</dbReference>
<dbReference type="InterPro" id="IPR003172">
    <property type="entry name" value="ML_dom"/>
</dbReference>
<dbReference type="EMBL" id="JBJQND010000003">
    <property type="protein sequence ID" value="KAL3882833.1"/>
    <property type="molecule type" value="Genomic_DNA"/>
</dbReference>
<dbReference type="InterPro" id="IPR036846">
    <property type="entry name" value="GM2-AP_sf"/>
</dbReference>
<evidence type="ECO:0000313" key="4">
    <source>
        <dbReference type="EMBL" id="KAL3882956.1"/>
    </source>
</evidence>
<dbReference type="InterPro" id="IPR028996">
    <property type="entry name" value="GM2-AP"/>
</dbReference>
<sequence length="171" mass="19057">MWSSCSQFNVTTCILYNVKDPILSINSMTINPTTLQMGRELSLSFEATVHRSITSNLKVDVTLKKNTWFGYIWVPCLFKVGSCSYKFCDLLSSMFATEGVQCPLLIDKSNANCTCPFQPGTYKVDKETLEMPTITGFGFAVSGTYNMKAKLVDTKTKHVAGCYEMTFSIQA</sequence>
<dbReference type="AlphaFoldDB" id="A0ABD3XBK8"/>
<gene>
    <name evidence="3" type="ORF">ACJMK2_029137</name>
    <name evidence="4" type="ORF">ACJMK2_029257</name>
</gene>
<accession>A0ABD3XBK8</accession>
<dbReference type="PANTHER" id="PTHR17357">
    <property type="entry name" value="GM2 GANGLIOSIDE ACTIVATOR PROTEIN"/>
    <property type="match status" value="1"/>
</dbReference>
<dbReference type="Pfam" id="PF02221">
    <property type="entry name" value="E1_DerP2_DerF2"/>
    <property type="match status" value="1"/>
</dbReference>
<evidence type="ECO:0000256" key="1">
    <source>
        <dbReference type="ARBA" id="ARBA00022729"/>
    </source>
</evidence>
<dbReference type="SUPFAM" id="SSF63707">
    <property type="entry name" value="Ganglioside M2 (gm2) activator"/>
    <property type="match status" value="1"/>
</dbReference>
<evidence type="ECO:0000313" key="3">
    <source>
        <dbReference type="EMBL" id="KAL3882833.1"/>
    </source>
</evidence>
<evidence type="ECO:0000313" key="5">
    <source>
        <dbReference type="Proteomes" id="UP001634394"/>
    </source>
</evidence>
<proteinExistence type="predicted"/>
<name>A0ABD3XBK8_SINWO</name>
<dbReference type="Proteomes" id="UP001634394">
    <property type="component" value="Unassembled WGS sequence"/>
</dbReference>
<evidence type="ECO:0000259" key="2">
    <source>
        <dbReference type="Pfam" id="PF02221"/>
    </source>
</evidence>
<comment type="caution">
    <text evidence="4">The sequence shown here is derived from an EMBL/GenBank/DDBJ whole genome shotgun (WGS) entry which is preliminary data.</text>
</comment>
<feature type="domain" description="MD-2-related lipid-recognition" evidence="2">
    <location>
        <begin position="8"/>
        <end position="169"/>
    </location>
</feature>
<protein>
    <recommendedName>
        <fullName evidence="2">MD-2-related lipid-recognition domain-containing protein</fullName>
    </recommendedName>
</protein>
<keyword evidence="5" id="KW-1185">Reference proteome</keyword>
<organism evidence="4 5">
    <name type="scientific">Sinanodonta woodiana</name>
    <name type="common">Chinese pond mussel</name>
    <name type="synonym">Anodonta woodiana</name>
    <dbReference type="NCBI Taxonomy" id="1069815"/>
    <lineage>
        <taxon>Eukaryota</taxon>
        <taxon>Metazoa</taxon>
        <taxon>Spiralia</taxon>
        <taxon>Lophotrochozoa</taxon>
        <taxon>Mollusca</taxon>
        <taxon>Bivalvia</taxon>
        <taxon>Autobranchia</taxon>
        <taxon>Heteroconchia</taxon>
        <taxon>Palaeoheterodonta</taxon>
        <taxon>Unionida</taxon>
        <taxon>Unionoidea</taxon>
        <taxon>Unionidae</taxon>
        <taxon>Unioninae</taxon>
        <taxon>Sinanodonta</taxon>
    </lineage>
</organism>